<dbReference type="GO" id="GO:0012505">
    <property type="term" value="C:endomembrane system"/>
    <property type="evidence" value="ECO:0007669"/>
    <property type="project" value="UniProtKB-SubCell"/>
</dbReference>
<feature type="transmembrane region" description="Helical" evidence="16">
    <location>
        <begin position="603"/>
        <end position="624"/>
    </location>
</feature>
<comment type="subcellular location">
    <subcellularLocation>
        <location evidence="1">Endomembrane system</location>
        <topology evidence="1">Multi-pass membrane protein</topology>
    </subcellularLocation>
</comment>
<evidence type="ECO:0000256" key="13">
    <source>
        <dbReference type="ARBA" id="ARBA00023180"/>
    </source>
</evidence>
<dbReference type="PANTHER" id="PTHR45727:SF2">
    <property type="entry name" value="NPC INTRACELLULAR CHOLESTEROL TRANSPORTER 1"/>
    <property type="match status" value="1"/>
</dbReference>
<dbReference type="InterPro" id="IPR053956">
    <property type="entry name" value="NPC1_MLD"/>
</dbReference>
<dbReference type="GO" id="GO:0042632">
    <property type="term" value="P:cholesterol homeostasis"/>
    <property type="evidence" value="ECO:0007669"/>
    <property type="project" value="TreeGrafter"/>
</dbReference>
<evidence type="ECO:0000256" key="10">
    <source>
        <dbReference type="ARBA" id="ARBA00023136"/>
    </source>
</evidence>
<dbReference type="Gene3D" id="1.20.1640.10">
    <property type="entry name" value="Multidrug efflux transporter AcrB transmembrane domain"/>
    <property type="match status" value="2"/>
</dbReference>
<feature type="signal peptide" evidence="17">
    <location>
        <begin position="1"/>
        <end position="17"/>
    </location>
</feature>
<dbReference type="AlphaFoldDB" id="A0AA38M9M8"/>
<dbReference type="InterPro" id="IPR000731">
    <property type="entry name" value="SSD"/>
</dbReference>
<proteinExistence type="inferred from homology"/>
<keyword evidence="11" id="KW-1015">Disulfide bond</keyword>
<feature type="transmembrane region" description="Helical" evidence="16">
    <location>
        <begin position="636"/>
        <end position="661"/>
    </location>
</feature>
<protein>
    <recommendedName>
        <fullName evidence="18">SSD domain-containing protein</fullName>
    </recommendedName>
</protein>
<dbReference type="InterPro" id="IPR053958">
    <property type="entry name" value="HMGCR/SNAP/NPC1-like_SSD"/>
</dbReference>
<evidence type="ECO:0000256" key="7">
    <source>
        <dbReference type="ARBA" id="ARBA00022989"/>
    </source>
</evidence>
<dbReference type="GO" id="GO:0005319">
    <property type="term" value="F:lipid transporter activity"/>
    <property type="evidence" value="ECO:0007669"/>
    <property type="project" value="InterPro"/>
</dbReference>
<feature type="transmembrane region" description="Helical" evidence="16">
    <location>
        <begin position="1077"/>
        <end position="1096"/>
    </location>
</feature>
<dbReference type="Pfam" id="PF12349">
    <property type="entry name" value="Sterol-sensing"/>
    <property type="match status" value="1"/>
</dbReference>
<keyword evidence="14" id="KW-0753">Steroid metabolism</keyword>
<evidence type="ECO:0000256" key="16">
    <source>
        <dbReference type="SAM" id="Phobius"/>
    </source>
</evidence>
<dbReference type="SUPFAM" id="SSF82866">
    <property type="entry name" value="Multidrug efflux transporter AcrB transmembrane domain"/>
    <property type="match status" value="2"/>
</dbReference>
<accession>A0AA38M9M8</accession>
<evidence type="ECO:0000256" key="6">
    <source>
        <dbReference type="ARBA" id="ARBA00022729"/>
    </source>
</evidence>
<keyword evidence="4" id="KW-0153">Cholesterol metabolism</keyword>
<keyword evidence="5 16" id="KW-0812">Transmembrane</keyword>
<evidence type="ECO:0000256" key="8">
    <source>
        <dbReference type="ARBA" id="ARBA00023055"/>
    </source>
</evidence>
<dbReference type="PANTHER" id="PTHR45727">
    <property type="entry name" value="NPC INTRACELLULAR CHOLESTEROL TRANSPORTER 1"/>
    <property type="match status" value="1"/>
</dbReference>
<evidence type="ECO:0000256" key="2">
    <source>
        <dbReference type="ARBA" id="ARBA00005585"/>
    </source>
</evidence>
<dbReference type="GO" id="GO:0015485">
    <property type="term" value="F:cholesterol binding"/>
    <property type="evidence" value="ECO:0007669"/>
    <property type="project" value="TreeGrafter"/>
</dbReference>
<dbReference type="FunFam" id="1.20.1640.10:FF:000008">
    <property type="entry name" value="NPC intracellular cholesterol transporter 1"/>
    <property type="match status" value="1"/>
</dbReference>
<feature type="transmembrane region" description="Helical" evidence="16">
    <location>
        <begin position="1102"/>
        <end position="1120"/>
    </location>
</feature>
<dbReference type="GO" id="GO:0030299">
    <property type="term" value="P:intestinal cholesterol absorption"/>
    <property type="evidence" value="ECO:0007669"/>
    <property type="project" value="TreeGrafter"/>
</dbReference>
<organism evidence="19 20">
    <name type="scientific">Zophobas morio</name>
    <dbReference type="NCBI Taxonomy" id="2755281"/>
    <lineage>
        <taxon>Eukaryota</taxon>
        <taxon>Metazoa</taxon>
        <taxon>Ecdysozoa</taxon>
        <taxon>Arthropoda</taxon>
        <taxon>Hexapoda</taxon>
        <taxon>Insecta</taxon>
        <taxon>Pterygota</taxon>
        <taxon>Neoptera</taxon>
        <taxon>Endopterygota</taxon>
        <taxon>Coleoptera</taxon>
        <taxon>Polyphaga</taxon>
        <taxon>Cucujiformia</taxon>
        <taxon>Tenebrionidae</taxon>
        <taxon>Zophobas</taxon>
    </lineage>
</organism>
<keyword evidence="20" id="KW-1185">Reference proteome</keyword>
<dbReference type="NCBIfam" id="TIGR00917">
    <property type="entry name" value="2A060601"/>
    <property type="match status" value="1"/>
</dbReference>
<dbReference type="PROSITE" id="PS50156">
    <property type="entry name" value="SSD"/>
    <property type="match status" value="1"/>
</dbReference>
<evidence type="ECO:0000256" key="5">
    <source>
        <dbReference type="ARBA" id="ARBA00022692"/>
    </source>
</evidence>
<feature type="domain" description="SSD" evidence="18">
    <location>
        <begin position="602"/>
        <end position="766"/>
    </location>
</feature>
<evidence type="ECO:0000313" key="19">
    <source>
        <dbReference type="EMBL" id="KAJ3648324.1"/>
    </source>
</evidence>
<evidence type="ECO:0000256" key="4">
    <source>
        <dbReference type="ARBA" id="ARBA00022548"/>
    </source>
</evidence>
<evidence type="ECO:0000256" key="11">
    <source>
        <dbReference type="ARBA" id="ARBA00023157"/>
    </source>
</evidence>
<dbReference type="EMBL" id="JALNTZ010000006">
    <property type="protein sequence ID" value="KAJ3648324.1"/>
    <property type="molecule type" value="Genomic_DNA"/>
</dbReference>
<feature type="transmembrane region" description="Helical" evidence="16">
    <location>
        <begin position="1203"/>
        <end position="1226"/>
    </location>
</feature>
<evidence type="ECO:0000256" key="14">
    <source>
        <dbReference type="ARBA" id="ARBA00023221"/>
    </source>
</evidence>
<reference evidence="19" key="1">
    <citation type="journal article" date="2023" name="G3 (Bethesda)">
        <title>Whole genome assemblies of Zophobas morio and Tenebrio molitor.</title>
        <authorList>
            <person name="Kaur S."/>
            <person name="Stinson S.A."/>
            <person name="diCenzo G.C."/>
        </authorList>
    </citation>
    <scope>NUCLEOTIDE SEQUENCE</scope>
    <source>
        <strain evidence="19">QUZm001</strain>
    </source>
</reference>
<keyword evidence="10 16" id="KW-0472">Membrane</keyword>
<dbReference type="Pfam" id="PF16414">
    <property type="entry name" value="NPC1_N"/>
    <property type="match status" value="1"/>
</dbReference>
<feature type="transmembrane region" description="Helical" evidence="16">
    <location>
        <begin position="1132"/>
        <end position="1151"/>
    </location>
</feature>
<evidence type="ECO:0000256" key="17">
    <source>
        <dbReference type="SAM" id="SignalP"/>
    </source>
</evidence>
<sequence length="1250" mass="139725">MKVIILTVLALLPSVYGMCKMRGICYVDDKGKSKNCLNEGKDTEPQPLDKNHPQYEEALSQMHEYCPHFYETTDDPLLCCDVDQALVMIQGFQSTVPFQRCPTCVKNIMKTYCIFSCDQNQYNFTVGLNQEVNEETGRTYLTRVQETIDETFIGIVYDSCKSVSYPSTSGLVIGSVCGAYGATYCTPQRFFNYMGNYDNTFSPFDIVFKTVNASEVYAINSRAHACNEAYSGSKACSCVDCELSCAADSKFEELSDDDSVFGDVSTTSFVVACVICGLGCVVVIFIVYLRLTVNNFFSRYKGQIEDEVQDKTIQIKVNEWLEDFFRKWGTFMAQKKFIVLIVSVVILIALPIGIIYLEVVTDPVEIWAAPHSRSRQEKDFFDSNFQPFYRTNQIFFKTVNIPPFTYNQTIIGDDGNPDVIIHTFGPAFDQTFLKTVFNLQQEIQNIKLDDGSGFENICYAPLVTVFSGPKTIDVCAVQSLLGFYDNDISAVEADNYPQQLVDCLASPFTINCLAPYGGPIEPGLVLGGSMLDNYTDATAISLTFLVDNYLDKDDLKSALEWEEKFINLIKSWETYNKTDNMEIAYSAERSIEDEIARTSSSEMGTVAISYVVMFIYIALALGRYTFNDRFLVETKLFLGVGGVLIVLGSVLCSIGLCGYAGVPTTLLTIEVIPFLVLAVGVDNIFIIVQTHQRQKPSSLSLEERIGETLSKVGPSMLLTSSSEIFCFAIGTLSTMPAVNTFAIYATIAIFLDFLLQITAFVALFTLDLKRYEDNRFEIYFCERATTPPKEMGPGFIYNFWKNYFAPAVMNFWARCSILAVFLVWLCVSISVVPSLELGLDQQLSMPEDSHVLTYFNFMNELMGIGPPVYWVTKGEIDYSSQDYQAKACGGVYCDEDSVTTQLFRAFKQSSLTSIATQATSWVDDFSDWANATDCCKYFRENGTFCPHDYSDTLCAPCDYNRMNLTQEDYFTKFVSFFLMDNPNEKCAKGGHASYAGGINFEVNNVGNATVLSSSVMSYHTILKGSTDYISALKYARVIGDNLTKTLDLDGVEIFPYSIFYTYFEQYLSIWTDALESLGLSLLVVFIMAFLISGLSLFSACTILVVVLMIIIDLMGLMYFWNVNFNAISLVNLVMSVGIAVEFCGHIVHHFVHSRKKNAVERASDALVEMGSSVLSGITLTKFAGIVVLAFAQSQIFQIFYFRMYLGIVVIGALHGLIFLPVLLSFLGTIRLGFTNVNEEHTMTPSRKSKA</sequence>
<keyword evidence="6 17" id="KW-0732">Signal</keyword>
<evidence type="ECO:0000256" key="15">
    <source>
        <dbReference type="ARBA" id="ARBA00034049"/>
    </source>
</evidence>
<evidence type="ECO:0000313" key="20">
    <source>
        <dbReference type="Proteomes" id="UP001168821"/>
    </source>
</evidence>
<dbReference type="GO" id="GO:0008203">
    <property type="term" value="P:cholesterol metabolic process"/>
    <property type="evidence" value="ECO:0007669"/>
    <property type="project" value="UniProtKB-KW"/>
</dbReference>
<evidence type="ECO:0000256" key="9">
    <source>
        <dbReference type="ARBA" id="ARBA00023098"/>
    </source>
</evidence>
<evidence type="ECO:0000256" key="12">
    <source>
        <dbReference type="ARBA" id="ARBA00023166"/>
    </source>
</evidence>
<name>A0AA38M9M8_9CUCU</name>
<dbReference type="GO" id="GO:0015918">
    <property type="term" value="P:sterol transport"/>
    <property type="evidence" value="ECO:0007669"/>
    <property type="project" value="TreeGrafter"/>
</dbReference>
<keyword evidence="8" id="KW-0445">Lipid transport</keyword>
<keyword evidence="13" id="KW-0325">Glycoprotein</keyword>
<dbReference type="InterPro" id="IPR032190">
    <property type="entry name" value="NPC1_N"/>
</dbReference>
<dbReference type="Proteomes" id="UP001168821">
    <property type="component" value="Unassembled WGS sequence"/>
</dbReference>
<dbReference type="InterPro" id="IPR004765">
    <property type="entry name" value="NPC1-like"/>
</dbReference>
<feature type="transmembrane region" description="Helical" evidence="16">
    <location>
        <begin position="337"/>
        <end position="357"/>
    </location>
</feature>
<dbReference type="Pfam" id="PF22314">
    <property type="entry name" value="NPC1_MLD"/>
    <property type="match status" value="1"/>
</dbReference>
<keyword evidence="12" id="KW-1207">Sterol metabolism</keyword>
<feature type="transmembrane region" description="Helical" evidence="16">
    <location>
        <begin position="667"/>
        <end position="688"/>
    </location>
</feature>
<evidence type="ECO:0000256" key="3">
    <source>
        <dbReference type="ARBA" id="ARBA00022448"/>
    </source>
</evidence>
<feature type="transmembrane region" description="Helical" evidence="16">
    <location>
        <begin position="811"/>
        <end position="831"/>
    </location>
</feature>
<feature type="transmembrane region" description="Helical" evidence="16">
    <location>
        <begin position="1171"/>
        <end position="1191"/>
    </location>
</feature>
<keyword evidence="7 16" id="KW-1133">Transmembrane helix</keyword>
<comment type="catalytic activity">
    <reaction evidence="15">
        <text>cholesterol(in) = cholesterol(out)</text>
        <dbReference type="Rhea" id="RHEA:39747"/>
        <dbReference type="ChEBI" id="CHEBI:16113"/>
    </reaction>
</comment>
<keyword evidence="9" id="KW-0443">Lipid metabolism</keyword>
<comment type="caution">
    <text evidence="19">The sequence shown here is derived from an EMBL/GenBank/DDBJ whole genome shotgun (WGS) entry which is preliminary data.</text>
</comment>
<dbReference type="GO" id="GO:0005886">
    <property type="term" value="C:plasma membrane"/>
    <property type="evidence" value="ECO:0007669"/>
    <property type="project" value="TreeGrafter"/>
</dbReference>
<keyword evidence="3" id="KW-0813">Transport</keyword>
<feature type="chain" id="PRO_5041201695" description="SSD domain-containing protein" evidence="17">
    <location>
        <begin position="18"/>
        <end position="1250"/>
    </location>
</feature>
<evidence type="ECO:0000259" key="18">
    <source>
        <dbReference type="PROSITE" id="PS50156"/>
    </source>
</evidence>
<evidence type="ECO:0000256" key="1">
    <source>
        <dbReference type="ARBA" id="ARBA00004127"/>
    </source>
</evidence>
<feature type="transmembrane region" description="Helical" evidence="16">
    <location>
        <begin position="742"/>
        <end position="766"/>
    </location>
</feature>
<feature type="transmembrane region" description="Helical" evidence="16">
    <location>
        <begin position="269"/>
        <end position="291"/>
    </location>
</feature>
<comment type="similarity">
    <text evidence="2">Belongs to the patched family.</text>
</comment>
<gene>
    <name evidence="19" type="ORF">Zmor_020135</name>
</gene>